<keyword evidence="5" id="KW-0067">ATP-binding</keyword>
<evidence type="ECO:0000256" key="1">
    <source>
        <dbReference type="ARBA" id="ARBA00022527"/>
    </source>
</evidence>
<dbReference type="EMBL" id="CP015058">
    <property type="protein sequence ID" value="QGN16439.1"/>
    <property type="molecule type" value="Genomic_DNA"/>
</dbReference>
<dbReference type="PROSITE" id="PS00108">
    <property type="entry name" value="PROTEIN_KINASE_ST"/>
    <property type="match status" value="1"/>
</dbReference>
<accession>A0ABX6EZW9</accession>
<dbReference type="PROSITE" id="PS50011">
    <property type="entry name" value="PROTEIN_KINASE_DOM"/>
    <property type="match status" value="1"/>
</dbReference>
<evidence type="ECO:0000256" key="2">
    <source>
        <dbReference type="ARBA" id="ARBA00022679"/>
    </source>
</evidence>
<proteinExistence type="predicted"/>
<evidence type="ECO:0000259" key="6">
    <source>
        <dbReference type="PROSITE" id="PS50011"/>
    </source>
</evidence>
<dbReference type="InterPro" id="IPR008271">
    <property type="entry name" value="Ser/Thr_kinase_AS"/>
</dbReference>
<evidence type="ECO:0000313" key="7">
    <source>
        <dbReference type="EMBL" id="QGN16439.1"/>
    </source>
</evidence>
<evidence type="ECO:0000256" key="5">
    <source>
        <dbReference type="ARBA" id="ARBA00022840"/>
    </source>
</evidence>
<dbReference type="Gene3D" id="1.10.510.10">
    <property type="entry name" value="Transferase(Phosphotransferase) domain 1"/>
    <property type="match status" value="1"/>
</dbReference>
<dbReference type="Proteomes" id="UP000422736">
    <property type="component" value="Chromosome 5"/>
</dbReference>
<feature type="domain" description="Protein kinase" evidence="6">
    <location>
        <begin position="17"/>
        <end position="266"/>
    </location>
</feature>
<name>A0ABX6EZW9_KLUMA</name>
<evidence type="ECO:0000256" key="4">
    <source>
        <dbReference type="ARBA" id="ARBA00022777"/>
    </source>
</evidence>
<dbReference type="SUPFAM" id="SSF56112">
    <property type="entry name" value="Protein kinase-like (PK-like)"/>
    <property type="match status" value="1"/>
</dbReference>
<keyword evidence="2" id="KW-0808">Transferase</keyword>
<protein>
    <submittedName>
        <fullName evidence="7">Serine/threonine-protein kinase</fullName>
    </submittedName>
</protein>
<dbReference type="PANTHER" id="PTHR24345:SF0">
    <property type="entry name" value="CELL CYCLE SERINE_THREONINE-PROTEIN KINASE CDC5_MSD2"/>
    <property type="match status" value="1"/>
</dbReference>
<keyword evidence="1" id="KW-0723">Serine/threonine-protein kinase</keyword>
<dbReference type="InterPro" id="IPR000719">
    <property type="entry name" value="Prot_kinase_dom"/>
</dbReference>
<keyword evidence="8" id="KW-1185">Reference proteome</keyword>
<sequence length="292" mass="34022">MAFLGRLLSRDKSKSFAEKPNQVVRGTTCEVEIVHRKDDSKIAIKRFISWDRHSHHKQVCNNEYALLKKLQHENIVEALDFDQKKYTITFPYYDYTMLLLMKMKLLPTIQERGLWFCQICEGVAYLHSQNIVHRDLKLENIMVDQSLCNIKIIDFGSAVDIGANRVDCHGICGSEPFIAPEVFQRLSYEGPPVDIWSLGIIMFELFNNSNKLLYPWKLAKIDDPAFKQYKEDPESLDIELPLCSKLLSIDPKERLQIEDILQDKFYKDNSSCVDEHLVHARTKRILNRSQTI</sequence>
<gene>
    <name evidence="7" type="primary">RTK1</name>
    <name evidence="7" type="ORF">FIM1_3152</name>
</gene>
<dbReference type="InterPro" id="IPR011009">
    <property type="entry name" value="Kinase-like_dom_sf"/>
</dbReference>
<dbReference type="PANTHER" id="PTHR24345">
    <property type="entry name" value="SERINE/THREONINE-PROTEIN KINASE PLK"/>
    <property type="match status" value="1"/>
</dbReference>
<reference evidence="7 8" key="1">
    <citation type="submission" date="2016-03" db="EMBL/GenBank/DDBJ databases">
        <title>How can Kluyveromyces marxianus grow so fast - potential evolutionary course in Saccharomyces Complex revealed by comparative genomics.</title>
        <authorList>
            <person name="Mo W."/>
            <person name="Lu W."/>
            <person name="Yang X."/>
            <person name="Qi J."/>
            <person name="Lv H."/>
        </authorList>
    </citation>
    <scope>NUCLEOTIDE SEQUENCE [LARGE SCALE GENOMIC DNA]</scope>
    <source>
        <strain evidence="7 8">FIM1</strain>
    </source>
</reference>
<organism evidence="7 8">
    <name type="scientific">Kluyveromyces marxianus</name>
    <name type="common">Yeast</name>
    <name type="synonym">Candida kefyr</name>
    <dbReference type="NCBI Taxonomy" id="4911"/>
    <lineage>
        <taxon>Eukaryota</taxon>
        <taxon>Fungi</taxon>
        <taxon>Dikarya</taxon>
        <taxon>Ascomycota</taxon>
        <taxon>Saccharomycotina</taxon>
        <taxon>Saccharomycetes</taxon>
        <taxon>Saccharomycetales</taxon>
        <taxon>Saccharomycetaceae</taxon>
        <taxon>Kluyveromyces</taxon>
    </lineage>
</organism>
<evidence type="ECO:0000313" key="8">
    <source>
        <dbReference type="Proteomes" id="UP000422736"/>
    </source>
</evidence>
<keyword evidence="4 7" id="KW-0418">Kinase</keyword>
<dbReference type="SMART" id="SM00220">
    <property type="entry name" value="S_TKc"/>
    <property type="match status" value="1"/>
</dbReference>
<dbReference type="GO" id="GO:0016301">
    <property type="term" value="F:kinase activity"/>
    <property type="evidence" value="ECO:0007669"/>
    <property type="project" value="UniProtKB-KW"/>
</dbReference>
<keyword evidence="3" id="KW-0547">Nucleotide-binding</keyword>
<evidence type="ECO:0000256" key="3">
    <source>
        <dbReference type="ARBA" id="ARBA00022741"/>
    </source>
</evidence>
<dbReference type="Pfam" id="PF00069">
    <property type="entry name" value="Pkinase"/>
    <property type="match status" value="1"/>
</dbReference>